<dbReference type="eggNOG" id="COG1254">
    <property type="taxonomic scope" value="Bacteria"/>
</dbReference>
<dbReference type="PROSITE" id="PS51160">
    <property type="entry name" value="ACYLPHOSPHATASE_3"/>
    <property type="match status" value="1"/>
</dbReference>
<dbReference type="InterPro" id="IPR001792">
    <property type="entry name" value="Acylphosphatase-like_dom"/>
</dbReference>
<dbReference type="InterPro" id="IPR020456">
    <property type="entry name" value="Acylphosphatase"/>
</dbReference>
<dbReference type="EMBL" id="JGZO01000002">
    <property type="protein sequence ID" value="KFI95459.1"/>
    <property type="molecule type" value="Genomic_DNA"/>
</dbReference>
<dbReference type="InterPro" id="IPR036046">
    <property type="entry name" value="Acylphosphatase-like_dom_sf"/>
</dbReference>
<protein>
    <recommendedName>
        <fullName evidence="3 5">Acylphosphatase</fullName>
        <ecNumber evidence="2 5">3.6.1.7</ecNumber>
    </recommendedName>
</protein>
<dbReference type="PANTHER" id="PTHR47268:SF4">
    <property type="entry name" value="ACYLPHOSPHATASE"/>
    <property type="match status" value="1"/>
</dbReference>
<reference evidence="10 11" key="1">
    <citation type="submission" date="2014-03" db="EMBL/GenBank/DDBJ databases">
        <title>Genomics of Bifidobacteria.</title>
        <authorList>
            <person name="Ventura M."/>
            <person name="Milani C."/>
            <person name="Lugli G.A."/>
        </authorList>
    </citation>
    <scope>NUCLEOTIDE SEQUENCE [LARGE SCALE GENOMIC DNA]</scope>
    <source>
        <strain evidence="10 11">LMG 21589</strain>
    </source>
</reference>
<dbReference type="InterPro" id="IPR017968">
    <property type="entry name" value="Acylphosphatase_CS"/>
</dbReference>
<comment type="catalytic activity">
    <reaction evidence="4 5 6">
        <text>an acyl phosphate + H2O = a carboxylate + phosphate + H(+)</text>
        <dbReference type="Rhea" id="RHEA:14965"/>
        <dbReference type="ChEBI" id="CHEBI:15377"/>
        <dbReference type="ChEBI" id="CHEBI:15378"/>
        <dbReference type="ChEBI" id="CHEBI:29067"/>
        <dbReference type="ChEBI" id="CHEBI:43474"/>
        <dbReference type="ChEBI" id="CHEBI:59918"/>
        <dbReference type="EC" id="3.6.1.7"/>
    </reaction>
</comment>
<dbReference type="Pfam" id="PF00708">
    <property type="entry name" value="Acylphosphatase"/>
    <property type="match status" value="1"/>
</dbReference>
<dbReference type="PROSITE" id="PS00150">
    <property type="entry name" value="ACYLPHOSPHATASE_1"/>
    <property type="match status" value="1"/>
</dbReference>
<evidence type="ECO:0000256" key="2">
    <source>
        <dbReference type="ARBA" id="ARBA00012150"/>
    </source>
</evidence>
<evidence type="ECO:0000256" key="1">
    <source>
        <dbReference type="ARBA" id="ARBA00005614"/>
    </source>
</evidence>
<feature type="active site" evidence="5">
    <location>
        <position position="53"/>
    </location>
</feature>
<dbReference type="OrthoDB" id="3182027at2"/>
<dbReference type="SUPFAM" id="SSF54975">
    <property type="entry name" value="Acylphosphatase/BLUF domain-like"/>
    <property type="match status" value="1"/>
</dbReference>
<name>A0A087DIV9_9BIFI</name>
<keyword evidence="11" id="KW-1185">Reference proteome</keyword>
<organism evidence="10 11">
    <name type="scientific">Bifidobacterium scardovii</name>
    <dbReference type="NCBI Taxonomy" id="158787"/>
    <lineage>
        <taxon>Bacteria</taxon>
        <taxon>Bacillati</taxon>
        <taxon>Actinomycetota</taxon>
        <taxon>Actinomycetes</taxon>
        <taxon>Bifidobacteriales</taxon>
        <taxon>Bifidobacteriaceae</taxon>
        <taxon>Bifidobacterium</taxon>
    </lineage>
</organism>
<evidence type="ECO:0000256" key="5">
    <source>
        <dbReference type="PROSITE-ProRule" id="PRU00520"/>
    </source>
</evidence>
<feature type="domain" description="Acylphosphatase-like" evidence="9">
    <location>
        <begin position="38"/>
        <end position="127"/>
    </location>
</feature>
<dbReference type="EC" id="3.6.1.7" evidence="2 5"/>
<dbReference type="PROSITE" id="PS00151">
    <property type="entry name" value="ACYLPHOSPHATASE_2"/>
    <property type="match status" value="1"/>
</dbReference>
<evidence type="ECO:0000256" key="8">
    <source>
        <dbReference type="SAM" id="MobiDB-lite"/>
    </source>
</evidence>
<dbReference type="PANTHER" id="PTHR47268">
    <property type="entry name" value="ACYLPHOSPHATASE"/>
    <property type="match status" value="1"/>
</dbReference>
<comment type="similarity">
    <text evidence="1 7">Belongs to the acylphosphatase family.</text>
</comment>
<evidence type="ECO:0000313" key="11">
    <source>
        <dbReference type="Proteomes" id="UP000029033"/>
    </source>
</evidence>
<dbReference type="AlphaFoldDB" id="A0A087DIV9"/>
<evidence type="ECO:0000256" key="4">
    <source>
        <dbReference type="ARBA" id="ARBA00047645"/>
    </source>
</evidence>
<evidence type="ECO:0000313" key="10">
    <source>
        <dbReference type="EMBL" id="KFI95459.1"/>
    </source>
</evidence>
<dbReference type="Proteomes" id="UP000029033">
    <property type="component" value="Unassembled WGS sequence"/>
</dbReference>
<comment type="caution">
    <text evidence="10">The sequence shown here is derived from an EMBL/GenBank/DDBJ whole genome shotgun (WGS) entry which is preliminary data.</text>
</comment>
<dbReference type="GeneID" id="85165470"/>
<evidence type="ECO:0000259" key="9">
    <source>
        <dbReference type="PROSITE" id="PS51160"/>
    </source>
</evidence>
<dbReference type="Gene3D" id="3.30.70.100">
    <property type="match status" value="1"/>
</dbReference>
<dbReference type="RefSeq" id="WP_081892825.1">
    <property type="nucleotide sequence ID" value="NZ_CAUPKV010000001.1"/>
</dbReference>
<evidence type="ECO:0000256" key="7">
    <source>
        <dbReference type="RuleBase" id="RU004168"/>
    </source>
</evidence>
<evidence type="ECO:0000256" key="3">
    <source>
        <dbReference type="ARBA" id="ARBA00015991"/>
    </source>
</evidence>
<evidence type="ECO:0000256" key="6">
    <source>
        <dbReference type="RuleBase" id="RU000553"/>
    </source>
</evidence>
<dbReference type="PRINTS" id="PR00112">
    <property type="entry name" value="ACYLPHPHTASE"/>
</dbReference>
<keyword evidence="5 6" id="KW-0378">Hydrolase</keyword>
<dbReference type="STRING" id="158787.BSCA_0489"/>
<feature type="active site" evidence="5">
    <location>
        <position position="71"/>
    </location>
</feature>
<dbReference type="GO" id="GO:0003998">
    <property type="term" value="F:acylphosphatase activity"/>
    <property type="evidence" value="ECO:0007669"/>
    <property type="project" value="UniProtKB-EC"/>
</dbReference>
<sequence length="129" mass="14159">MRQTARQTKRQPERGVNADSPDDSPNGGSADDGNAEIRIHATVTGLVQGVGFRYFTVMNARRIGVRGWVRNCYDGSVEVEAQGTRAAVAQLVSWLKVGPQWARVEHVEVRSMPLESEGTGAGFRVFSER</sequence>
<gene>
    <name evidence="10" type="ORF">BSCA_0489</name>
</gene>
<proteinExistence type="inferred from homology"/>
<feature type="region of interest" description="Disordered" evidence="8">
    <location>
        <begin position="1"/>
        <end position="36"/>
    </location>
</feature>
<accession>A0A087DIV9</accession>